<reference evidence="1 2" key="1">
    <citation type="journal article" date="2006" name="Int. J. Syst. Evol. Microbiol.">
        <title>Dyella yeojuensis sp. nov., isolated from greenhouse soil in Korea.</title>
        <authorList>
            <person name="Kim B.Y."/>
            <person name="Weon H.Y."/>
            <person name="Lee K.H."/>
            <person name="Seok S.J."/>
            <person name="Kwon S.W."/>
            <person name="Go S.J."/>
            <person name="Stackebrandt E."/>
        </authorList>
    </citation>
    <scope>NUCLEOTIDE SEQUENCE [LARGE SCALE GENOMIC DNA]</scope>
    <source>
        <strain evidence="1 2">DSM 17673</strain>
    </source>
</reference>
<organism evidence="1 2">
    <name type="scientific">Luteibacter yeojuensis</name>
    <dbReference type="NCBI Taxonomy" id="345309"/>
    <lineage>
        <taxon>Bacteria</taxon>
        <taxon>Pseudomonadati</taxon>
        <taxon>Pseudomonadota</taxon>
        <taxon>Gammaproteobacteria</taxon>
        <taxon>Lysobacterales</taxon>
        <taxon>Rhodanobacteraceae</taxon>
        <taxon>Luteibacter</taxon>
    </lineage>
</organism>
<dbReference type="EMBL" id="JAAQTL010000001">
    <property type="protein sequence ID" value="NID14245.1"/>
    <property type="molecule type" value="Genomic_DNA"/>
</dbReference>
<proteinExistence type="predicted"/>
<dbReference type="RefSeq" id="WP_166697967.1">
    <property type="nucleotide sequence ID" value="NZ_JAAQTL010000001.1"/>
</dbReference>
<dbReference type="AlphaFoldDB" id="A0A7X5QRV8"/>
<evidence type="ECO:0000313" key="1">
    <source>
        <dbReference type="EMBL" id="NID14245.1"/>
    </source>
</evidence>
<accession>A0A7X5QRV8</accession>
<comment type="caution">
    <text evidence="1">The sequence shown here is derived from an EMBL/GenBank/DDBJ whole genome shotgun (WGS) entry which is preliminary data.</text>
</comment>
<sequence length="164" mass="18266">MTFLSTMCLTAVSTERGRVPPIPAADHETIRNYRIDDDVLRRLLAVSADAQKAHVGGTWFFAQLFSYSLDDITDRVLTKQPRLARIVEKHGFGRREYMTAVFALASARKVALYGPEEPEVHDQFVSSKNASDANIAFYESHQALLEPLMGGGPVTQANRKRIGD</sequence>
<name>A0A7X5QRV8_9GAMM</name>
<protein>
    <submittedName>
        <fullName evidence="1">Uncharacterized protein</fullName>
    </submittedName>
</protein>
<gene>
    <name evidence="1" type="ORF">HBF32_02035</name>
</gene>
<keyword evidence="2" id="KW-1185">Reference proteome</keyword>
<dbReference type="Proteomes" id="UP000518878">
    <property type="component" value="Unassembled WGS sequence"/>
</dbReference>
<evidence type="ECO:0000313" key="2">
    <source>
        <dbReference type="Proteomes" id="UP000518878"/>
    </source>
</evidence>